<protein>
    <submittedName>
        <fullName evidence="2">1625_t:CDS:1</fullName>
    </submittedName>
</protein>
<gene>
    <name evidence="2" type="ORF">RFULGI_LOCUS9228</name>
</gene>
<feature type="region of interest" description="Disordered" evidence="1">
    <location>
        <begin position="58"/>
        <end position="148"/>
    </location>
</feature>
<evidence type="ECO:0000256" key="1">
    <source>
        <dbReference type="SAM" id="MobiDB-lite"/>
    </source>
</evidence>
<proteinExistence type="predicted"/>
<dbReference type="EMBL" id="CAJVPZ010016148">
    <property type="protein sequence ID" value="CAG8671012.1"/>
    <property type="molecule type" value="Genomic_DNA"/>
</dbReference>
<dbReference type="Proteomes" id="UP000789396">
    <property type="component" value="Unassembled WGS sequence"/>
</dbReference>
<organism evidence="2 3">
    <name type="scientific">Racocetra fulgida</name>
    <dbReference type="NCBI Taxonomy" id="60492"/>
    <lineage>
        <taxon>Eukaryota</taxon>
        <taxon>Fungi</taxon>
        <taxon>Fungi incertae sedis</taxon>
        <taxon>Mucoromycota</taxon>
        <taxon>Glomeromycotina</taxon>
        <taxon>Glomeromycetes</taxon>
        <taxon>Diversisporales</taxon>
        <taxon>Gigasporaceae</taxon>
        <taxon>Racocetra</taxon>
    </lineage>
</organism>
<feature type="compositionally biased region" description="Basic and acidic residues" evidence="1">
    <location>
        <begin position="86"/>
        <end position="123"/>
    </location>
</feature>
<accession>A0A9N9EES9</accession>
<feature type="region of interest" description="Disordered" evidence="1">
    <location>
        <begin position="363"/>
        <end position="402"/>
    </location>
</feature>
<feature type="compositionally biased region" description="Acidic residues" evidence="1">
    <location>
        <begin position="382"/>
        <end position="395"/>
    </location>
</feature>
<dbReference type="AlphaFoldDB" id="A0A9N9EES9"/>
<evidence type="ECO:0000313" key="2">
    <source>
        <dbReference type="EMBL" id="CAG8671012.1"/>
    </source>
</evidence>
<reference evidence="2" key="1">
    <citation type="submission" date="2021-06" db="EMBL/GenBank/DDBJ databases">
        <authorList>
            <person name="Kallberg Y."/>
            <person name="Tangrot J."/>
            <person name="Rosling A."/>
        </authorList>
    </citation>
    <scope>NUCLEOTIDE SEQUENCE</scope>
    <source>
        <strain evidence="2">IN212</strain>
    </source>
</reference>
<sequence>MLQTNDNNPLMNDEYNVHKETQSQMNSLKNTKAYENNILQTGKKLFNNDYIEEDDDVYDYNHEDNNNYDHREDNDHDYREDDDYDYRDNNYNHREDDDYNHREDDDYNHKEDNNYDHDYREKNNYNYGVYNNSKKRDSDDNYSSDINKEYSDQNTLQDNFFISDISQKCNQKNTVNIEKNNDYCSVPSKFLERLNAQNKVFWKNQLKQDKKLDKMMKVILKLQQEDSLSSAFFEKSIIGIVTIIKEIQKISLYSTAELFKEHLEIYVERWFKGYMKDIEEQWKKNPQVSEAYNKLWEVNDNNLTTINTIIMKAMSREAKEDCLKPPIIAFALAICCTVLNPYSKDIRCTEEVQLNANQVPSKNDIMNIQDESRDESNINGYDDNDIEELSENDTNEDARLFE</sequence>
<comment type="caution">
    <text evidence="2">The sequence shown here is derived from an EMBL/GenBank/DDBJ whole genome shotgun (WGS) entry which is preliminary data.</text>
</comment>
<name>A0A9N9EES9_9GLOM</name>
<keyword evidence="3" id="KW-1185">Reference proteome</keyword>
<dbReference type="OrthoDB" id="2378787at2759"/>
<evidence type="ECO:0000313" key="3">
    <source>
        <dbReference type="Proteomes" id="UP000789396"/>
    </source>
</evidence>
<feature type="compositionally biased region" description="Basic and acidic residues" evidence="1">
    <location>
        <begin position="59"/>
        <end position="79"/>
    </location>
</feature>